<comment type="caution">
    <text evidence="3">The sequence shown here is derived from an EMBL/GenBank/DDBJ whole genome shotgun (WGS) entry which is preliminary data.</text>
</comment>
<sequence>MDLQYQQALQLQGNLEKKSPSMLKGFQKRHFAVRDKGQYLVYSKKKILSKDVKPKGVIPIDSIKSIGIIKGSEREFVLELKDRQMLLRAESSSARELWTSTIAYLQEKLLNQQNSGSVQDSKNSFHSKGSESLKLSQKAFWKDIDSETKASIMIDKEKQQIQDKFQENEIKNEEVMVSKGLYAYLDKFDSQKFDQFVKCGFLYKKGKIASLTKAKRRWFIIISSISLLGDDAKIQGPSQSDLPDPFKLDHLYYFAYEFRNDQSSFKGELKANQIEDFELMNVDRNLAFLKQFSHSVTYGFKFRHKERQYHFFSESITEIQSWFKTIRIIKEYKATLTPQQIENEDQDLGMKLEDVLLQEKMEVKISRRIRKDKWFKRIVYLKKDSLIWAQQEKNDSENYILLISIKNVIGKDNDFHIYTKDEKTFKFRTTSLEIRDEWVKKIDFLLLNLKGEFKDLEKVTELPPEHIPKSQSIEQKKSQSIEKHKIQPEDIEEKTNNSQDIASYYDNFFKQKKQQEQQDKKNQKSQSSGNSIFHKIFCCYSQDNETDRGF</sequence>
<dbReference type="Pfam" id="PF00169">
    <property type="entry name" value="PH"/>
    <property type="match status" value="1"/>
</dbReference>
<dbReference type="OrthoDB" id="2344588at2759"/>
<dbReference type="CDD" id="cd00821">
    <property type="entry name" value="PH"/>
    <property type="match status" value="2"/>
</dbReference>
<dbReference type="Proteomes" id="UP000689195">
    <property type="component" value="Unassembled WGS sequence"/>
</dbReference>
<gene>
    <name evidence="3" type="ORF">PPENT_87.1.T0770159</name>
</gene>
<dbReference type="EMBL" id="CAJJDO010000077">
    <property type="protein sequence ID" value="CAD8181928.1"/>
    <property type="molecule type" value="Genomic_DNA"/>
</dbReference>
<evidence type="ECO:0000313" key="3">
    <source>
        <dbReference type="EMBL" id="CAD8181928.1"/>
    </source>
</evidence>
<feature type="region of interest" description="Disordered" evidence="1">
    <location>
        <begin position="464"/>
        <end position="498"/>
    </location>
</feature>
<organism evidence="3 4">
    <name type="scientific">Paramecium pentaurelia</name>
    <dbReference type="NCBI Taxonomy" id="43138"/>
    <lineage>
        <taxon>Eukaryota</taxon>
        <taxon>Sar</taxon>
        <taxon>Alveolata</taxon>
        <taxon>Ciliophora</taxon>
        <taxon>Intramacronucleata</taxon>
        <taxon>Oligohymenophorea</taxon>
        <taxon>Peniculida</taxon>
        <taxon>Parameciidae</taxon>
        <taxon>Paramecium</taxon>
    </lineage>
</organism>
<reference evidence="3" key="1">
    <citation type="submission" date="2021-01" db="EMBL/GenBank/DDBJ databases">
        <authorList>
            <consortium name="Genoscope - CEA"/>
            <person name="William W."/>
        </authorList>
    </citation>
    <scope>NUCLEOTIDE SEQUENCE</scope>
</reference>
<proteinExistence type="predicted"/>
<feature type="domain" description="PH" evidence="2">
    <location>
        <begin position="195"/>
        <end position="331"/>
    </location>
</feature>
<dbReference type="InterPro" id="IPR051707">
    <property type="entry name" value="PI-Interact_SigTrans_Reg"/>
</dbReference>
<name>A0A8S1VVL6_9CILI</name>
<dbReference type="PANTHER" id="PTHR14336">
    <property type="entry name" value="TANDEM PH DOMAIN CONTAINING PROTEIN"/>
    <property type="match status" value="1"/>
</dbReference>
<dbReference type="AlphaFoldDB" id="A0A8S1VVL6"/>
<feature type="compositionally biased region" description="Basic and acidic residues" evidence="1">
    <location>
        <begin position="464"/>
        <end position="488"/>
    </location>
</feature>
<dbReference type="PANTHER" id="PTHR14336:SF15">
    <property type="entry name" value="DUAL ADAPTER FOR PHOSPHOTYROSINE AND 3-PHOSPHOTYROSINE AND 3-PHOSPHOINOSITIDE"/>
    <property type="match status" value="1"/>
</dbReference>
<evidence type="ECO:0000259" key="2">
    <source>
        <dbReference type="PROSITE" id="PS50003"/>
    </source>
</evidence>
<feature type="domain" description="PH" evidence="2">
    <location>
        <begin position="8"/>
        <end position="107"/>
    </location>
</feature>
<accession>A0A8S1VVL6</accession>
<protein>
    <recommendedName>
        <fullName evidence="2">PH domain-containing protein</fullName>
    </recommendedName>
</protein>
<dbReference type="InterPro" id="IPR001849">
    <property type="entry name" value="PH_domain"/>
</dbReference>
<dbReference type="SMART" id="SM00233">
    <property type="entry name" value="PH"/>
    <property type="match status" value="3"/>
</dbReference>
<dbReference type="PROSITE" id="PS50003">
    <property type="entry name" value="PH_DOMAIN"/>
    <property type="match status" value="3"/>
</dbReference>
<evidence type="ECO:0000256" key="1">
    <source>
        <dbReference type="SAM" id="MobiDB-lite"/>
    </source>
</evidence>
<feature type="domain" description="PH" evidence="2">
    <location>
        <begin position="354"/>
        <end position="447"/>
    </location>
</feature>
<evidence type="ECO:0000313" key="4">
    <source>
        <dbReference type="Proteomes" id="UP000689195"/>
    </source>
</evidence>
<keyword evidence="4" id="KW-1185">Reference proteome</keyword>